<reference evidence="1 2" key="1">
    <citation type="journal article" date="2024" name="J Genomics">
        <title>Draft genome sequencing and assembly of Favolaschia claudopus CIRM-BRFM 2984 isolated from oak limbs.</title>
        <authorList>
            <person name="Navarro D."/>
            <person name="Drula E."/>
            <person name="Chaduli D."/>
            <person name="Cazenave R."/>
            <person name="Ahrendt S."/>
            <person name="Wang J."/>
            <person name="Lipzen A."/>
            <person name="Daum C."/>
            <person name="Barry K."/>
            <person name="Grigoriev I.V."/>
            <person name="Favel A."/>
            <person name="Rosso M.N."/>
            <person name="Martin F."/>
        </authorList>
    </citation>
    <scope>NUCLEOTIDE SEQUENCE [LARGE SCALE GENOMIC DNA]</scope>
    <source>
        <strain evidence="1 2">CIRM-BRFM 2984</strain>
    </source>
</reference>
<evidence type="ECO:0000313" key="2">
    <source>
        <dbReference type="Proteomes" id="UP001362999"/>
    </source>
</evidence>
<name>A0AAV9ZW23_9AGAR</name>
<protein>
    <recommendedName>
        <fullName evidence="3">F-box domain-containing protein</fullName>
    </recommendedName>
</protein>
<keyword evidence="2" id="KW-1185">Reference proteome</keyword>
<organism evidence="1 2">
    <name type="scientific">Favolaschia claudopus</name>
    <dbReference type="NCBI Taxonomy" id="2862362"/>
    <lineage>
        <taxon>Eukaryota</taxon>
        <taxon>Fungi</taxon>
        <taxon>Dikarya</taxon>
        <taxon>Basidiomycota</taxon>
        <taxon>Agaricomycotina</taxon>
        <taxon>Agaricomycetes</taxon>
        <taxon>Agaricomycetidae</taxon>
        <taxon>Agaricales</taxon>
        <taxon>Marasmiineae</taxon>
        <taxon>Mycenaceae</taxon>
        <taxon>Favolaschia</taxon>
    </lineage>
</organism>
<dbReference type="EMBL" id="JAWWNJ010000105">
    <property type="protein sequence ID" value="KAK6992978.1"/>
    <property type="molecule type" value="Genomic_DNA"/>
</dbReference>
<evidence type="ECO:0000313" key="1">
    <source>
        <dbReference type="EMBL" id="KAK6992978.1"/>
    </source>
</evidence>
<gene>
    <name evidence="1" type="ORF">R3P38DRAFT_3224383</name>
</gene>
<dbReference type="AlphaFoldDB" id="A0AAV9ZW23"/>
<evidence type="ECO:0008006" key="3">
    <source>
        <dbReference type="Google" id="ProtNLM"/>
    </source>
</evidence>
<dbReference type="SUPFAM" id="SSF52058">
    <property type="entry name" value="L domain-like"/>
    <property type="match status" value="1"/>
</dbReference>
<sequence length="490" mass="53526">MCAPRNSFTPSDAAIGQMDESVQVARRKCAQIVVPVEVLAEILLLSCGIFDEDPMSFLLARLAICRVCVLWSSVVCGDARFWSSVLIGDCRSLPVLDLWLSRAKDSPLHLFVDTGSYAVDSPSFTSCWTSLLDFLPSVKDRIVRFSLKDRHGDRGAVVLRCLSNLAASGVIRLDVSVRSASEVDDSVVENGRGRWGGSVDPSKSFAPLRLLPSASLAALVVQRAFVVLHPSMLTGLRRLQLGPVPSTNRWAWNSVRSMLLACPVLTHLICEDVRCESGDLQECELPSITHFRLVSRRWSAKSIFSALRLTSVRVLSLDGCAPVHGVRRSNGTYDDFPSVEVLILNCNLTRACDLHHLLREFMGLKTLDLRQVSATLTTAFLSIKRDVQSYLTVRKFVRPRDTPERLCPLLASIHLGAILSVSDAEGLISDAFPAVFSPYCVLYCVPPAWPPAASGQNVGGSFSVVDGVVVASPYVEPLDAPFHFGVGFRG</sequence>
<proteinExistence type="predicted"/>
<dbReference type="Proteomes" id="UP001362999">
    <property type="component" value="Unassembled WGS sequence"/>
</dbReference>
<comment type="caution">
    <text evidence="1">The sequence shown here is derived from an EMBL/GenBank/DDBJ whole genome shotgun (WGS) entry which is preliminary data.</text>
</comment>
<accession>A0AAV9ZW23</accession>